<comment type="caution">
    <text evidence="1">The sequence shown here is derived from an EMBL/GenBank/DDBJ whole genome shotgun (WGS) entry which is preliminary data.</text>
</comment>
<gene>
    <name evidence="1" type="ORF">KPL71_009642</name>
</gene>
<dbReference type="Proteomes" id="UP000829398">
    <property type="component" value="Chromosome 3"/>
</dbReference>
<organism evidence="1 2">
    <name type="scientific">Citrus sinensis</name>
    <name type="common">Sweet orange</name>
    <name type="synonym">Citrus aurantium var. sinensis</name>
    <dbReference type="NCBI Taxonomy" id="2711"/>
    <lineage>
        <taxon>Eukaryota</taxon>
        <taxon>Viridiplantae</taxon>
        <taxon>Streptophyta</taxon>
        <taxon>Embryophyta</taxon>
        <taxon>Tracheophyta</taxon>
        <taxon>Spermatophyta</taxon>
        <taxon>Magnoliopsida</taxon>
        <taxon>eudicotyledons</taxon>
        <taxon>Gunneridae</taxon>
        <taxon>Pentapetalae</taxon>
        <taxon>rosids</taxon>
        <taxon>malvids</taxon>
        <taxon>Sapindales</taxon>
        <taxon>Rutaceae</taxon>
        <taxon>Aurantioideae</taxon>
        <taxon>Citrus</taxon>
    </lineage>
</organism>
<name>A0ACB8MG67_CITSI</name>
<accession>A0ACB8MG67</accession>
<proteinExistence type="predicted"/>
<sequence length="575" mass="64012">MRNHAKINGVVFVRGQTAFISKKLLESLMKEMAAPMVSIDIGTTADGGVGGVLLRTDKMEESVNDHEVERKALEESVQPLADVPMDSHHFLRIREILEKADPICVVLGISLPPLEKGKHLYYPKPKKDGAVESSHDKKKPRVQSEGMVREWVVKKKVIPHESEPPGYEDHFNDVARYLSKLCKLPAMRFMLRLASRIASNVRLPNNNRLSWRRNYAHAGKDNNYGADDVIQRPMLSELITNKDLNVIKESFLASGARFVKQALNPLCNPDEHVKAKLDPKDIDVGLHLAVDAVAEILRCRARASTFEEISQVLENPFLLIHENMILSKNIVEQAIAQADSVCIVKAHEDCEQERTKVIMHDLAILTGGQVVISDDEMVILGGAGSQSAIEERHSQLRSAIELSTSGYEVKLLKQRLHYLSNTAAVFKVGPCKLPDKLNGARLTLEAVKRTMDQKIGPGAGIALLHVSKELDKLQSANVGANISIKLFQHALKVPVFTIASSAGFDGSFVVKKLLEQDNFDLGYDPIKCEYVDVMKSGICDPVETLIYELYHIASRVGSGCWACHYHREELKFISR</sequence>
<evidence type="ECO:0000313" key="2">
    <source>
        <dbReference type="Proteomes" id="UP000829398"/>
    </source>
</evidence>
<reference evidence="2" key="1">
    <citation type="journal article" date="2023" name="Hortic. Res.">
        <title>A chromosome-level phased genome enabling allele-level studies in sweet orange: a case study on citrus Huanglongbing tolerance.</title>
        <authorList>
            <person name="Wu B."/>
            <person name="Yu Q."/>
            <person name="Deng Z."/>
            <person name="Duan Y."/>
            <person name="Luo F."/>
            <person name="Gmitter F. Jr."/>
        </authorList>
    </citation>
    <scope>NUCLEOTIDE SEQUENCE [LARGE SCALE GENOMIC DNA]</scope>
    <source>
        <strain evidence="2">cv. Valencia</strain>
    </source>
</reference>
<evidence type="ECO:0000313" key="1">
    <source>
        <dbReference type="EMBL" id="KAH9784415.1"/>
    </source>
</evidence>
<keyword evidence="2" id="KW-1185">Reference proteome</keyword>
<dbReference type="EMBL" id="CM039172">
    <property type="protein sequence ID" value="KAH9784415.1"/>
    <property type="molecule type" value="Genomic_DNA"/>
</dbReference>
<protein>
    <submittedName>
        <fullName evidence="1">Chaperonin CPN60-1</fullName>
    </submittedName>
</protein>